<proteinExistence type="predicted"/>
<dbReference type="RefSeq" id="WP_280937049.1">
    <property type="nucleotide sequence ID" value="NZ_CP123758.1"/>
</dbReference>
<dbReference type="Proteomes" id="UP001231859">
    <property type="component" value="Plasmid paApi_AU2"/>
</dbReference>
<sequence>MTNDLLRWRKESTQDDWVRLAQLAGTSVGYLNLVAYGYRRASPKKAEQIELASKHFNYVPVKKELLVFTTLKTSTN</sequence>
<evidence type="ECO:0000313" key="1">
    <source>
        <dbReference type="EMBL" id="WGO82324.1"/>
    </source>
</evidence>
<keyword evidence="2" id="KW-1185">Reference proteome</keyword>
<organism evidence="1 2">
    <name type="scientific">Arsenophonus apicola</name>
    <dbReference type="NCBI Taxonomy" id="2879119"/>
    <lineage>
        <taxon>Bacteria</taxon>
        <taxon>Pseudomonadati</taxon>
        <taxon>Pseudomonadota</taxon>
        <taxon>Gammaproteobacteria</taxon>
        <taxon>Enterobacterales</taxon>
        <taxon>Morganellaceae</taxon>
        <taxon>Arsenophonus</taxon>
    </lineage>
</organism>
<protein>
    <submittedName>
        <fullName evidence="1">Transcriptional regulator</fullName>
    </submittedName>
</protein>
<evidence type="ECO:0000313" key="2">
    <source>
        <dbReference type="Proteomes" id="UP001231859"/>
    </source>
</evidence>
<keyword evidence="1" id="KW-0614">Plasmid</keyword>
<geneLocation type="plasmid" evidence="1 2">
    <name>paApi_AU2</name>
</geneLocation>
<dbReference type="EMBL" id="CP123758">
    <property type="protein sequence ID" value="WGO82324.1"/>
    <property type="molecule type" value="Genomic_DNA"/>
</dbReference>
<gene>
    <name evidence="1" type="ORF">QG404_00900</name>
</gene>
<name>A0ABY8P1P9_9GAMM</name>
<reference evidence="1 2" key="1">
    <citation type="submission" date="2023-04" db="EMBL/GenBank/DDBJ databases">
        <title>Genome dynamics across the evolutionary transition to endosymbiosis.</title>
        <authorList>
            <person name="Siozios S."/>
            <person name="Nadal-Jimenez P."/>
            <person name="Azagi T."/>
            <person name="Sprong H."/>
            <person name="Frost C.L."/>
            <person name="Parratt S.R."/>
            <person name="Taylor G."/>
            <person name="Brettell L."/>
            <person name="Lew K.C."/>
            <person name="Croft L."/>
            <person name="King K.C."/>
            <person name="Brockhurst M.A."/>
            <person name="Hypsa V."/>
            <person name="Novakova E."/>
            <person name="Darby A.C."/>
            <person name="Hurst G.D.D."/>
        </authorList>
    </citation>
    <scope>NUCLEOTIDE SEQUENCE [LARGE SCALE GENOMIC DNA]</scope>
    <source>
        <strain evidence="2">aApi_AU</strain>
        <plasmid evidence="1 2">paApi_AU2</plasmid>
    </source>
</reference>
<accession>A0ABY8P1P9</accession>